<dbReference type="GO" id="GO:0000977">
    <property type="term" value="F:RNA polymerase II transcription regulatory region sequence-specific DNA binding"/>
    <property type="evidence" value="ECO:0007669"/>
    <property type="project" value="TreeGrafter"/>
</dbReference>
<dbReference type="FunFam" id="3.30.450.20:FF:000025">
    <property type="entry name" value="Neuronal PAS domain protein 3 isoform 1"/>
    <property type="match status" value="1"/>
</dbReference>
<feature type="compositionally biased region" description="Basic and acidic residues" evidence="7">
    <location>
        <begin position="388"/>
        <end position="409"/>
    </location>
</feature>
<accession>A0A8C4QQQ2</accession>
<proteinExistence type="predicted"/>
<dbReference type="Gene3D" id="3.30.450.20">
    <property type="entry name" value="PAS domain"/>
    <property type="match status" value="2"/>
</dbReference>
<dbReference type="PANTHER" id="PTHR23043">
    <property type="entry name" value="HYPOXIA-INDUCIBLE FACTOR 1 ALPHA"/>
    <property type="match status" value="1"/>
</dbReference>
<dbReference type="GO" id="GO:0005634">
    <property type="term" value="C:nucleus"/>
    <property type="evidence" value="ECO:0007669"/>
    <property type="project" value="UniProtKB-SubCell"/>
</dbReference>
<feature type="region of interest" description="Disordered" evidence="7">
    <location>
        <begin position="482"/>
        <end position="507"/>
    </location>
</feature>
<dbReference type="Ensembl" id="ENSEBUT00000018633.1">
    <property type="protein sequence ID" value="ENSEBUP00000018057.1"/>
    <property type="gene ID" value="ENSEBUG00000011282.1"/>
</dbReference>
<feature type="domain" description="PAS" evidence="8">
    <location>
        <begin position="70"/>
        <end position="140"/>
    </location>
</feature>
<feature type="compositionally biased region" description="Polar residues" evidence="7">
    <location>
        <begin position="654"/>
        <end position="666"/>
    </location>
</feature>
<evidence type="ECO:0000313" key="10">
    <source>
        <dbReference type="Ensembl" id="ENSEBUP00000018057.1"/>
    </source>
</evidence>
<dbReference type="GeneTree" id="ENSGT00940000161295"/>
<evidence type="ECO:0000256" key="5">
    <source>
        <dbReference type="ARBA" id="ARBA00023163"/>
    </source>
</evidence>
<reference evidence="10" key="1">
    <citation type="submission" date="2025-08" db="UniProtKB">
        <authorList>
            <consortium name="Ensembl"/>
        </authorList>
    </citation>
    <scope>IDENTIFICATION</scope>
</reference>
<dbReference type="PANTHER" id="PTHR23043:SF26">
    <property type="entry name" value="PROTEIN TRACHEALESS"/>
    <property type="match status" value="1"/>
</dbReference>
<evidence type="ECO:0000256" key="2">
    <source>
        <dbReference type="ARBA" id="ARBA00022737"/>
    </source>
</evidence>
<evidence type="ECO:0000256" key="3">
    <source>
        <dbReference type="ARBA" id="ARBA00023015"/>
    </source>
</evidence>
<evidence type="ECO:0000313" key="11">
    <source>
        <dbReference type="Proteomes" id="UP000694388"/>
    </source>
</evidence>
<dbReference type="AlphaFoldDB" id="A0A8C4QQQ2"/>
<dbReference type="SMART" id="SM00091">
    <property type="entry name" value="PAS"/>
    <property type="match status" value="2"/>
</dbReference>
<keyword evidence="5" id="KW-0804">Transcription</keyword>
<dbReference type="InterPro" id="IPR013655">
    <property type="entry name" value="PAS_fold_3"/>
</dbReference>
<feature type="region of interest" description="Disordered" evidence="7">
    <location>
        <begin position="373"/>
        <end position="459"/>
    </location>
</feature>
<dbReference type="InterPro" id="IPR035965">
    <property type="entry name" value="PAS-like_dom_sf"/>
</dbReference>
<name>A0A8C4QQQ2_EPTBU</name>
<reference evidence="10" key="2">
    <citation type="submission" date="2025-09" db="UniProtKB">
        <authorList>
            <consortium name="Ensembl"/>
        </authorList>
    </citation>
    <scope>IDENTIFICATION</scope>
</reference>
<dbReference type="SUPFAM" id="SSF55785">
    <property type="entry name" value="PYP-like sensor domain (PAS domain)"/>
    <property type="match status" value="2"/>
</dbReference>
<keyword evidence="11" id="KW-1185">Reference proteome</keyword>
<comment type="subcellular location">
    <subcellularLocation>
        <location evidence="1">Nucleus</location>
    </subcellularLocation>
</comment>
<evidence type="ECO:0000259" key="8">
    <source>
        <dbReference type="PROSITE" id="PS50112"/>
    </source>
</evidence>
<keyword evidence="3" id="KW-0805">Transcription regulation</keyword>
<evidence type="ECO:0000256" key="6">
    <source>
        <dbReference type="ARBA" id="ARBA00023242"/>
    </source>
</evidence>
<sequence>MLPLPGAITSQLDKASIIRLTISYLKMRDFAQLGDPSWNLYLEVPNASIKGMGRQQHCQSPSVLTMEVFEQHLGSQILQSLDGFVFTLNYDGRFLYISETVSIYLGLSQVEMAGSSSFDYVHPGDHAELADQLGMKLPQGRLPAPQLFCDEGGGTAAPPATDTADLAEMASPPVLSADHVLDRSFVIRMKSTLTKRGVHVKSSGYKVIHVTGQLRVRASLPYNPSAPLQAMGLVALAHALPPPTMNEIRIDCQMFVTRLNFDLKIVYCESRISDYMDHTAGELPGRSCYHFIHGEDVEGIRQNHIDLLKKGQCVTKYYRWMQKSGGYVWIQSSATIAINTKNVNEKSIVWINYVLSDPEFKDCPLDVQQLPHLYKKPSESSETSDSDSDSKGNSDDRHSPTAKERRRPACGDAQESGDQRQPSHYSNGNVNNQEEGGGSSSPEDESSEPQSPESSDCEGVVCSWQHVQADCEVDVKKEQWDGGHNVDENIYDSDSVDGVPSTEKRPWQRKARRLKSHGSLSERVKRIQDVNLVRACQSKVGLRSTVNAVKAEDLAGFEDSTAWDFPPNQDVSSSNWAASPGGKNFILSGPVQMGLHVAIPDSVLTPPGPDSAASQRSLFVASPNSVGGLGAPVGLLASDPLSPPLSASPRDTTKCNATTANVSPSTLAEPEPLPRLQPPSGLMYPLPHRVMMAAGVTDNVEVQCANSAQRVYTTGTIRYAPPDAAFPVSESPPTVATPTGIDGGASGNSVGGDAFAVPEAKVPVQMLYQRMQQLSMPPPFAATAGGSTLPHLPPGAFFTTADGYLATIPFSLYSNGLQNSFMAQEEED</sequence>
<evidence type="ECO:0000256" key="1">
    <source>
        <dbReference type="ARBA" id="ARBA00004123"/>
    </source>
</evidence>
<dbReference type="CDD" id="cd00130">
    <property type="entry name" value="PAS"/>
    <property type="match status" value="2"/>
</dbReference>
<evidence type="ECO:0000256" key="7">
    <source>
        <dbReference type="SAM" id="MobiDB-lite"/>
    </source>
</evidence>
<dbReference type="Pfam" id="PF08447">
    <property type="entry name" value="PAS_3"/>
    <property type="match status" value="1"/>
</dbReference>
<dbReference type="Pfam" id="PF00989">
    <property type="entry name" value="PAS"/>
    <property type="match status" value="1"/>
</dbReference>
<dbReference type="InterPro" id="IPR013767">
    <property type="entry name" value="PAS_fold"/>
</dbReference>
<dbReference type="PROSITE" id="PS50112">
    <property type="entry name" value="PAS"/>
    <property type="match status" value="1"/>
</dbReference>
<dbReference type="InterPro" id="IPR011598">
    <property type="entry name" value="bHLH_dom"/>
</dbReference>
<feature type="region of interest" description="Disordered" evidence="7">
    <location>
        <begin position="642"/>
        <end position="674"/>
    </location>
</feature>
<dbReference type="InterPro" id="IPR000014">
    <property type="entry name" value="PAS"/>
</dbReference>
<dbReference type="Proteomes" id="UP000694388">
    <property type="component" value="Unplaced"/>
</dbReference>
<evidence type="ECO:0000256" key="4">
    <source>
        <dbReference type="ARBA" id="ARBA00023125"/>
    </source>
</evidence>
<evidence type="ECO:0000259" key="9">
    <source>
        <dbReference type="PROSITE" id="PS50888"/>
    </source>
</evidence>
<organism evidence="10 11">
    <name type="scientific">Eptatretus burgeri</name>
    <name type="common">Inshore hagfish</name>
    <dbReference type="NCBI Taxonomy" id="7764"/>
    <lineage>
        <taxon>Eukaryota</taxon>
        <taxon>Metazoa</taxon>
        <taxon>Chordata</taxon>
        <taxon>Craniata</taxon>
        <taxon>Vertebrata</taxon>
        <taxon>Cyclostomata</taxon>
        <taxon>Myxini</taxon>
        <taxon>Myxiniformes</taxon>
        <taxon>Myxinidae</taxon>
        <taxon>Eptatretinae</taxon>
        <taxon>Eptatretus</taxon>
    </lineage>
</organism>
<dbReference type="GO" id="GO:0000981">
    <property type="term" value="F:DNA-binding transcription factor activity, RNA polymerase II-specific"/>
    <property type="evidence" value="ECO:0007669"/>
    <property type="project" value="TreeGrafter"/>
</dbReference>
<feature type="compositionally biased region" description="Polar residues" evidence="7">
    <location>
        <begin position="419"/>
        <end position="432"/>
    </location>
</feature>
<dbReference type="OMA" id="PFRRTHY"/>
<protein>
    <submittedName>
        <fullName evidence="10">Neuronal PAS domain protein 1</fullName>
    </submittedName>
</protein>
<dbReference type="FunFam" id="3.30.450.20:FF:000021">
    <property type="entry name" value="Neuronal PAS domain-containing protein 3"/>
    <property type="match status" value="1"/>
</dbReference>
<dbReference type="PROSITE" id="PS50888">
    <property type="entry name" value="BHLH"/>
    <property type="match status" value="1"/>
</dbReference>
<keyword evidence="2" id="KW-0677">Repeat</keyword>
<dbReference type="GO" id="GO:0046983">
    <property type="term" value="F:protein dimerization activity"/>
    <property type="evidence" value="ECO:0007669"/>
    <property type="project" value="InterPro"/>
</dbReference>
<keyword evidence="6" id="KW-0539">Nucleus</keyword>
<feature type="domain" description="BHLH" evidence="9">
    <location>
        <begin position="1"/>
        <end position="28"/>
    </location>
</feature>
<keyword evidence="4" id="KW-0238">DNA-binding</keyword>